<dbReference type="SMR" id="A0A445ANT1"/>
<evidence type="ECO:0008006" key="8">
    <source>
        <dbReference type="Google" id="ProtNLM"/>
    </source>
</evidence>
<keyword evidence="4" id="KW-0349">Heme</keyword>
<dbReference type="InterPro" id="IPR036396">
    <property type="entry name" value="Cyt_P450_sf"/>
</dbReference>
<dbReference type="InterPro" id="IPR002401">
    <property type="entry name" value="Cyt_P450_E_grp-I"/>
</dbReference>
<dbReference type="GO" id="GO:0016132">
    <property type="term" value="P:brassinosteroid biosynthetic process"/>
    <property type="evidence" value="ECO:0007669"/>
    <property type="project" value="TreeGrafter"/>
</dbReference>
<evidence type="ECO:0000313" key="6">
    <source>
        <dbReference type="EMBL" id="RYR28107.1"/>
    </source>
</evidence>
<dbReference type="GO" id="GO:0016705">
    <property type="term" value="F:oxidoreductase activity, acting on paired donors, with incorporation or reduction of molecular oxygen"/>
    <property type="evidence" value="ECO:0007669"/>
    <property type="project" value="InterPro"/>
</dbReference>
<keyword evidence="3 4" id="KW-0408">Iron</keyword>
<sequence length="479" mass="55876">MWILGLSIVAVLVIYVFHWIIILTDPKFRNRSSLPPGSMGFPFIGETLQFLIPSYSLDIHPFITKRIQRFGPIFRTSLFYQPIVISTDPEFNNYLIQQEGKLVELWAGPVSNLFRQFGESEIFFGNIHKHIRSITLNHIGPERIREKLIPLFEEMIMNTFHQWSTQTSIDLKQSITKMNFQFFAKFFFGYDIENLPRNTERISEELFTNFTEGLKTIPLNISGTNYHKCLEEWKKAIKIVKNILEARRNSPEKYRGDFLDQAINDLEKNKVMNDDQIVLVILGIWFGSSSSISSIIQLILKFLSDDPSVIEELRGEHEDILRSRDKSSSSLTWNEYKSMKFTQQVLNETLRFSTLLPGLLRIALKDIHFNEYVIPANWIILIFTPSLHMNSEIYKDPLTFNPWRWKELDSLTVSKNFKPFGGGLAQCPGAELSRAFIATFLHVLVTKYRWTKIKGGNVVRNPILGFKDEFHIKIWEHRE</sequence>
<dbReference type="Gene3D" id="1.10.630.10">
    <property type="entry name" value="Cytochrome P450"/>
    <property type="match status" value="1"/>
</dbReference>
<evidence type="ECO:0000256" key="1">
    <source>
        <dbReference type="ARBA" id="ARBA00010617"/>
    </source>
</evidence>
<keyword evidence="7" id="KW-1185">Reference proteome</keyword>
<dbReference type="GO" id="GO:0016125">
    <property type="term" value="P:sterol metabolic process"/>
    <property type="evidence" value="ECO:0007669"/>
    <property type="project" value="TreeGrafter"/>
</dbReference>
<dbReference type="PRINTS" id="PR00463">
    <property type="entry name" value="EP450I"/>
</dbReference>
<dbReference type="PANTHER" id="PTHR24286">
    <property type="entry name" value="CYTOCHROME P450 26"/>
    <property type="match status" value="1"/>
</dbReference>
<dbReference type="GO" id="GO:0020037">
    <property type="term" value="F:heme binding"/>
    <property type="evidence" value="ECO:0007669"/>
    <property type="project" value="InterPro"/>
</dbReference>
<accession>A0A445ANT1</accession>
<keyword evidence="5" id="KW-0472">Membrane</keyword>
<feature type="binding site" description="axial binding residue" evidence="4">
    <location>
        <position position="427"/>
    </location>
    <ligand>
        <name>heme</name>
        <dbReference type="ChEBI" id="CHEBI:30413"/>
    </ligand>
    <ligandPart>
        <name>Fe</name>
        <dbReference type="ChEBI" id="CHEBI:18248"/>
    </ligandPart>
</feature>
<organism evidence="6 7">
    <name type="scientific">Arachis hypogaea</name>
    <name type="common">Peanut</name>
    <dbReference type="NCBI Taxonomy" id="3818"/>
    <lineage>
        <taxon>Eukaryota</taxon>
        <taxon>Viridiplantae</taxon>
        <taxon>Streptophyta</taxon>
        <taxon>Embryophyta</taxon>
        <taxon>Tracheophyta</taxon>
        <taxon>Spermatophyta</taxon>
        <taxon>Magnoliopsida</taxon>
        <taxon>eudicotyledons</taxon>
        <taxon>Gunneridae</taxon>
        <taxon>Pentapetalae</taxon>
        <taxon>rosids</taxon>
        <taxon>fabids</taxon>
        <taxon>Fabales</taxon>
        <taxon>Fabaceae</taxon>
        <taxon>Papilionoideae</taxon>
        <taxon>50 kb inversion clade</taxon>
        <taxon>dalbergioids sensu lato</taxon>
        <taxon>Dalbergieae</taxon>
        <taxon>Pterocarpus clade</taxon>
        <taxon>Arachis</taxon>
    </lineage>
</organism>
<keyword evidence="5" id="KW-1133">Transmembrane helix</keyword>
<dbReference type="InterPro" id="IPR001128">
    <property type="entry name" value="Cyt_P450"/>
</dbReference>
<evidence type="ECO:0000256" key="5">
    <source>
        <dbReference type="SAM" id="Phobius"/>
    </source>
</evidence>
<dbReference type="STRING" id="3818.A0A445ANT1"/>
<dbReference type="GO" id="GO:0010268">
    <property type="term" value="P:brassinosteroid homeostasis"/>
    <property type="evidence" value="ECO:0007669"/>
    <property type="project" value="TreeGrafter"/>
</dbReference>
<evidence type="ECO:0000313" key="7">
    <source>
        <dbReference type="Proteomes" id="UP000289738"/>
    </source>
</evidence>
<dbReference type="GO" id="GO:0004497">
    <property type="term" value="F:monooxygenase activity"/>
    <property type="evidence" value="ECO:0007669"/>
    <property type="project" value="InterPro"/>
</dbReference>
<comment type="cofactor">
    <cofactor evidence="4">
        <name>heme</name>
        <dbReference type="ChEBI" id="CHEBI:30413"/>
    </cofactor>
</comment>
<evidence type="ECO:0000256" key="3">
    <source>
        <dbReference type="ARBA" id="ARBA00023004"/>
    </source>
</evidence>
<keyword evidence="2 4" id="KW-0479">Metal-binding</keyword>
<dbReference type="SUPFAM" id="SSF48264">
    <property type="entry name" value="Cytochrome P450"/>
    <property type="match status" value="1"/>
</dbReference>
<dbReference type="AlphaFoldDB" id="A0A445ANT1"/>
<dbReference type="PANTHER" id="PTHR24286:SF369">
    <property type="entry name" value="CYTOCHROME P450"/>
    <property type="match status" value="1"/>
</dbReference>
<dbReference type="Pfam" id="PF00067">
    <property type="entry name" value="p450"/>
    <property type="match status" value="1"/>
</dbReference>
<name>A0A445ANT1_ARAHY</name>
<proteinExistence type="inferred from homology"/>
<comment type="similarity">
    <text evidence="1">Belongs to the cytochrome P450 family.</text>
</comment>
<dbReference type="EMBL" id="SDMP01000011">
    <property type="protein sequence ID" value="RYR28107.1"/>
    <property type="molecule type" value="Genomic_DNA"/>
</dbReference>
<evidence type="ECO:0000256" key="2">
    <source>
        <dbReference type="ARBA" id="ARBA00022723"/>
    </source>
</evidence>
<dbReference type="Proteomes" id="UP000289738">
    <property type="component" value="Chromosome B01"/>
</dbReference>
<reference evidence="6 7" key="1">
    <citation type="submission" date="2019-01" db="EMBL/GenBank/DDBJ databases">
        <title>Sequencing of cultivated peanut Arachis hypogaea provides insights into genome evolution and oil improvement.</title>
        <authorList>
            <person name="Chen X."/>
        </authorList>
    </citation>
    <scope>NUCLEOTIDE SEQUENCE [LARGE SCALE GENOMIC DNA]</scope>
    <source>
        <strain evidence="7">cv. Fuhuasheng</strain>
        <tissue evidence="6">Leaves</tissue>
    </source>
</reference>
<dbReference type="Gramene" id="arahy.Tifrunner.gnm2.ann2.Ah11g080700.1">
    <property type="protein sequence ID" value="arahy.Tifrunner.gnm2.ann2.Ah11g080700.1-CDS"/>
    <property type="gene ID" value="arahy.Tifrunner.gnm2.ann2.Ah11g080700"/>
</dbReference>
<feature type="transmembrane region" description="Helical" evidence="5">
    <location>
        <begin position="6"/>
        <end position="24"/>
    </location>
</feature>
<dbReference type="GO" id="GO:0005506">
    <property type="term" value="F:iron ion binding"/>
    <property type="evidence" value="ECO:0007669"/>
    <property type="project" value="InterPro"/>
</dbReference>
<gene>
    <name evidence="6" type="ORF">Ahy_B01g052217</name>
</gene>
<keyword evidence="5" id="KW-0812">Transmembrane</keyword>
<evidence type="ECO:0000256" key="4">
    <source>
        <dbReference type="PIRSR" id="PIRSR602401-1"/>
    </source>
</evidence>
<comment type="caution">
    <text evidence="6">The sequence shown here is derived from an EMBL/GenBank/DDBJ whole genome shotgun (WGS) entry which is preliminary data.</text>
</comment>
<protein>
    <recommendedName>
        <fullName evidence="8">Cytochrome P450</fullName>
    </recommendedName>
</protein>
<feature type="transmembrane region" description="Helical" evidence="5">
    <location>
        <begin position="277"/>
        <end position="300"/>
    </location>
</feature>